<dbReference type="Pfam" id="PF02811">
    <property type="entry name" value="PHP"/>
    <property type="match status" value="1"/>
</dbReference>
<accession>A0A5C8ZCQ7</accession>
<sequence>MLIDLHTHSTASDGTDDPAGLVSAAAEAGVQALAITDHDTTAGWARAGRQAERCGVLLVPGAEVSCRVRGITVHLLSYLHDPQEPVLAQTLASSRDIRFSRAKTMAELLGRDFPITWDDVLAQAAHGATVGRPHVADALVAAGVVADRDEAFAGLLADGSPYVVHHGAPHPVEAVQRVRAAGGVPVIAHALASARGKVVGEDVLEEMVAAGLAGVEVDHRDHTEEAKTWLRGFAKAHDLLTTGSSDYHGTGKQNRLAENTTSPESLQRVLAEGRGVDPVGTLKALP</sequence>
<dbReference type="SMART" id="SM00481">
    <property type="entry name" value="POLIIIAc"/>
    <property type="match status" value="1"/>
</dbReference>
<reference evidence="3 4" key="1">
    <citation type="submission" date="2019-07" db="EMBL/GenBank/DDBJ databases">
        <title>Quadrisphaera sp. strain DD2A genome sequencing and assembly.</title>
        <authorList>
            <person name="Kim I."/>
        </authorList>
    </citation>
    <scope>NUCLEOTIDE SEQUENCE [LARGE SCALE GENOMIC DNA]</scope>
    <source>
        <strain evidence="3 4">DD2A</strain>
    </source>
</reference>
<dbReference type="CDD" id="cd07438">
    <property type="entry name" value="PHP_HisPPase_AMP"/>
    <property type="match status" value="1"/>
</dbReference>
<dbReference type="Gene3D" id="1.10.150.650">
    <property type="match status" value="1"/>
</dbReference>
<dbReference type="Proteomes" id="UP000321234">
    <property type="component" value="Unassembled WGS sequence"/>
</dbReference>
<dbReference type="RefSeq" id="WP_147927241.1">
    <property type="nucleotide sequence ID" value="NZ_VKAC01000009.1"/>
</dbReference>
<dbReference type="InterPro" id="IPR016195">
    <property type="entry name" value="Pol/histidinol_Pase-like"/>
</dbReference>
<dbReference type="InterPro" id="IPR052018">
    <property type="entry name" value="PHP_domain"/>
</dbReference>
<dbReference type="GO" id="GO:0035312">
    <property type="term" value="F:5'-3' DNA exonuclease activity"/>
    <property type="evidence" value="ECO:0007669"/>
    <property type="project" value="TreeGrafter"/>
</dbReference>
<protein>
    <submittedName>
        <fullName evidence="3">PHP domain-containing protein</fullName>
    </submittedName>
</protein>
<dbReference type="GO" id="GO:0004534">
    <property type="term" value="F:5'-3' RNA exonuclease activity"/>
    <property type="evidence" value="ECO:0007669"/>
    <property type="project" value="TreeGrafter"/>
</dbReference>
<dbReference type="AlphaFoldDB" id="A0A5C8ZCQ7"/>
<evidence type="ECO:0000313" key="4">
    <source>
        <dbReference type="Proteomes" id="UP000321234"/>
    </source>
</evidence>
<keyword evidence="4" id="KW-1185">Reference proteome</keyword>
<dbReference type="InterPro" id="IPR004013">
    <property type="entry name" value="PHP_dom"/>
</dbReference>
<dbReference type="SUPFAM" id="SSF89550">
    <property type="entry name" value="PHP domain-like"/>
    <property type="match status" value="1"/>
</dbReference>
<evidence type="ECO:0000259" key="2">
    <source>
        <dbReference type="SMART" id="SM00481"/>
    </source>
</evidence>
<evidence type="ECO:0000313" key="3">
    <source>
        <dbReference type="EMBL" id="TXR55234.1"/>
    </source>
</evidence>
<dbReference type="PANTHER" id="PTHR42924">
    <property type="entry name" value="EXONUCLEASE"/>
    <property type="match status" value="1"/>
</dbReference>
<dbReference type="Gene3D" id="3.20.20.140">
    <property type="entry name" value="Metal-dependent hydrolases"/>
    <property type="match status" value="1"/>
</dbReference>
<feature type="region of interest" description="Disordered" evidence="1">
    <location>
        <begin position="244"/>
        <end position="263"/>
    </location>
</feature>
<dbReference type="EMBL" id="VKAC01000009">
    <property type="protein sequence ID" value="TXR55234.1"/>
    <property type="molecule type" value="Genomic_DNA"/>
</dbReference>
<dbReference type="PANTHER" id="PTHR42924:SF3">
    <property type="entry name" value="POLYMERASE_HISTIDINOL PHOSPHATASE N-TERMINAL DOMAIN-CONTAINING PROTEIN"/>
    <property type="match status" value="1"/>
</dbReference>
<gene>
    <name evidence="3" type="ORF">FMM08_15245</name>
</gene>
<evidence type="ECO:0000256" key="1">
    <source>
        <dbReference type="SAM" id="MobiDB-lite"/>
    </source>
</evidence>
<name>A0A5C8ZCQ7_9ACTN</name>
<comment type="caution">
    <text evidence="3">The sequence shown here is derived from an EMBL/GenBank/DDBJ whole genome shotgun (WGS) entry which is preliminary data.</text>
</comment>
<dbReference type="InterPro" id="IPR003141">
    <property type="entry name" value="Pol/His_phosphatase_N"/>
</dbReference>
<organism evidence="3 4">
    <name type="scientific">Quadrisphaera setariae</name>
    <dbReference type="NCBI Taxonomy" id="2593304"/>
    <lineage>
        <taxon>Bacteria</taxon>
        <taxon>Bacillati</taxon>
        <taxon>Actinomycetota</taxon>
        <taxon>Actinomycetes</taxon>
        <taxon>Kineosporiales</taxon>
        <taxon>Kineosporiaceae</taxon>
        <taxon>Quadrisphaera</taxon>
    </lineage>
</organism>
<feature type="domain" description="Polymerase/histidinol phosphatase N-terminal" evidence="2">
    <location>
        <begin position="3"/>
        <end position="68"/>
    </location>
</feature>
<proteinExistence type="predicted"/>
<dbReference type="OrthoDB" id="9804333at2"/>